<organism evidence="7 8">
    <name type="scientific">Paenibacillus gyeongsangnamensis</name>
    <dbReference type="NCBI Taxonomy" id="3388067"/>
    <lineage>
        <taxon>Bacteria</taxon>
        <taxon>Bacillati</taxon>
        <taxon>Bacillota</taxon>
        <taxon>Bacilli</taxon>
        <taxon>Bacillales</taxon>
        <taxon>Paenibacillaceae</taxon>
        <taxon>Paenibacillus</taxon>
    </lineage>
</organism>
<gene>
    <name evidence="7" type="ORF">O9H85_26980</name>
</gene>
<feature type="transmembrane region" description="Helical" evidence="5">
    <location>
        <begin position="115"/>
        <end position="136"/>
    </location>
</feature>
<comment type="caution">
    <text evidence="7">The sequence shown here is derived from an EMBL/GenBank/DDBJ whole genome shotgun (WGS) entry which is preliminary data.</text>
</comment>
<evidence type="ECO:0000256" key="3">
    <source>
        <dbReference type="ARBA" id="ARBA00022989"/>
    </source>
</evidence>
<dbReference type="InterPro" id="IPR052984">
    <property type="entry name" value="UPF0421"/>
</dbReference>
<keyword evidence="8" id="KW-1185">Reference proteome</keyword>
<evidence type="ECO:0000259" key="6">
    <source>
        <dbReference type="Pfam" id="PF13515"/>
    </source>
</evidence>
<evidence type="ECO:0000256" key="5">
    <source>
        <dbReference type="SAM" id="Phobius"/>
    </source>
</evidence>
<sequence length="352" mass="39139">MSNGLKPNGRLVRWRRIHRFNMIWKAALAAGLSWDAAGLIGSKHPFFAPLAAILCLQITVEDSLTQALQRITGIVGGVFIADLFVRSMGVHDWSIALVVLLGMGLATWFNMGDKAVSQVGVTAVLILTVGPVGGDVTYGIDRIVETVVGALIAVLLNMFIVPPDFTRDAEENVRKAVSELAGRFQDAAGWLRTGAERDDLDAMKRKTRRLLEDIRAYQGHVNEAKKANKYSPLLRKRRTKLQRLGQQMTQLESAYVHALEMMELLEEWGNRVTLTEDDKAVWGERFMALADVLKEWNRRSAAGSDSINWIFAPISERREDQASSFRAALTLAAHQFWEDLVQGEPGGSQGKR</sequence>
<name>A0ABT4QH09_9BACL</name>
<feature type="transmembrane region" description="Helical" evidence="5">
    <location>
        <begin position="143"/>
        <end position="161"/>
    </location>
</feature>
<evidence type="ECO:0000256" key="1">
    <source>
        <dbReference type="ARBA" id="ARBA00004141"/>
    </source>
</evidence>
<evidence type="ECO:0000256" key="2">
    <source>
        <dbReference type="ARBA" id="ARBA00022692"/>
    </source>
</evidence>
<dbReference type="RefSeq" id="WP_269884508.1">
    <property type="nucleotide sequence ID" value="NZ_JAQAGZ010000020.1"/>
</dbReference>
<dbReference type="Pfam" id="PF13515">
    <property type="entry name" value="FUSC_2"/>
    <property type="match status" value="1"/>
</dbReference>
<dbReference type="PANTHER" id="PTHR40064">
    <property type="entry name" value="MEMBRANE PROTEIN-RELATED"/>
    <property type="match status" value="1"/>
</dbReference>
<keyword evidence="3 5" id="KW-1133">Transmembrane helix</keyword>
<comment type="subcellular location">
    <subcellularLocation>
        <location evidence="1">Membrane</location>
        <topology evidence="1">Multi-pass membrane protein</topology>
    </subcellularLocation>
</comment>
<evidence type="ECO:0000313" key="8">
    <source>
        <dbReference type="Proteomes" id="UP001527882"/>
    </source>
</evidence>
<reference evidence="7 8" key="1">
    <citation type="submission" date="2022-12" db="EMBL/GenBank/DDBJ databases">
        <title>Draft genome sequence of Paenibacillus sp. dW9.</title>
        <authorList>
            <person name="Choi E.-W."/>
            <person name="Kim D.-U."/>
        </authorList>
    </citation>
    <scope>NUCLEOTIDE SEQUENCE [LARGE SCALE GENOMIC DNA]</scope>
    <source>
        <strain evidence="8">dW9</strain>
    </source>
</reference>
<dbReference type="InterPro" id="IPR049453">
    <property type="entry name" value="Memb_transporter_dom"/>
</dbReference>
<feature type="transmembrane region" description="Helical" evidence="5">
    <location>
        <begin position="92"/>
        <end position="109"/>
    </location>
</feature>
<feature type="transmembrane region" description="Helical" evidence="5">
    <location>
        <begin position="21"/>
        <end position="40"/>
    </location>
</feature>
<accession>A0ABT4QH09</accession>
<evidence type="ECO:0000313" key="7">
    <source>
        <dbReference type="EMBL" id="MCZ8515980.1"/>
    </source>
</evidence>
<evidence type="ECO:0000256" key="4">
    <source>
        <dbReference type="ARBA" id="ARBA00023136"/>
    </source>
</evidence>
<keyword evidence="2 5" id="KW-0812">Transmembrane</keyword>
<dbReference type="EMBL" id="JAQAGZ010000020">
    <property type="protein sequence ID" value="MCZ8515980.1"/>
    <property type="molecule type" value="Genomic_DNA"/>
</dbReference>
<proteinExistence type="predicted"/>
<dbReference type="Proteomes" id="UP001527882">
    <property type="component" value="Unassembled WGS sequence"/>
</dbReference>
<feature type="domain" description="Integral membrane bound transporter" evidence="6">
    <location>
        <begin position="37"/>
        <end position="155"/>
    </location>
</feature>
<dbReference type="PANTHER" id="PTHR40064:SF1">
    <property type="entry name" value="MEMBRANE PROTEIN"/>
    <property type="match status" value="1"/>
</dbReference>
<keyword evidence="4 5" id="KW-0472">Membrane</keyword>
<protein>
    <submittedName>
        <fullName evidence="7">Aromatic acid exporter family protein</fullName>
    </submittedName>
</protein>